<dbReference type="SUPFAM" id="SSF74650">
    <property type="entry name" value="Galactose mutarotase-like"/>
    <property type="match status" value="1"/>
</dbReference>
<evidence type="ECO:0000256" key="2">
    <source>
        <dbReference type="ARBA" id="ARBA00023235"/>
    </source>
</evidence>
<dbReference type="InterPro" id="IPR047215">
    <property type="entry name" value="Galactose_mutarotase-like"/>
</dbReference>
<dbReference type="STRING" id="67003.A0A1X0NX70"/>
<dbReference type="CDD" id="cd09019">
    <property type="entry name" value="galactose_mutarotase_like"/>
    <property type="match status" value="1"/>
</dbReference>
<comment type="caution">
    <text evidence="4">The sequence shown here is derived from an EMBL/GenBank/DDBJ whole genome shotgun (WGS) entry which is preliminary data.</text>
</comment>
<name>A0A1X0NX70_9TRYP</name>
<dbReference type="GO" id="GO:0006006">
    <property type="term" value="P:glucose metabolic process"/>
    <property type="evidence" value="ECO:0007669"/>
    <property type="project" value="TreeGrafter"/>
</dbReference>
<dbReference type="PANTHER" id="PTHR10091">
    <property type="entry name" value="ALDOSE-1-EPIMERASE"/>
    <property type="match status" value="1"/>
</dbReference>
<comment type="similarity">
    <text evidence="1">Belongs to the aldose epimerase family.</text>
</comment>
<gene>
    <name evidence="4" type="ORF">TM35_000132760</name>
</gene>
<dbReference type="Proteomes" id="UP000192257">
    <property type="component" value="Unassembled WGS sequence"/>
</dbReference>
<protein>
    <submittedName>
        <fullName evidence="4">Aldose 1-epimerase-like protein</fullName>
    </submittedName>
</protein>
<dbReference type="PANTHER" id="PTHR10091:SF0">
    <property type="entry name" value="GALACTOSE MUTAROTASE"/>
    <property type="match status" value="1"/>
</dbReference>
<evidence type="ECO:0000256" key="1">
    <source>
        <dbReference type="ARBA" id="ARBA00006206"/>
    </source>
</evidence>
<reference evidence="4 5" key="1">
    <citation type="submission" date="2017-03" db="EMBL/GenBank/DDBJ databases">
        <title>An alternative strategy for trypanosome survival in the mammalian bloodstream revealed through genome and transcriptome analysis of the ubiquitous bovine parasite Trypanosoma (Megatrypanum) theileri.</title>
        <authorList>
            <person name="Kelly S."/>
            <person name="Ivens A."/>
            <person name="Mott A."/>
            <person name="O'Neill E."/>
            <person name="Emms D."/>
            <person name="Macleod O."/>
            <person name="Voorheis P."/>
            <person name="Matthews J."/>
            <person name="Matthews K."/>
            <person name="Carrington M."/>
        </authorList>
    </citation>
    <scope>NUCLEOTIDE SEQUENCE [LARGE SCALE GENOMIC DNA]</scope>
    <source>
        <strain evidence="4">Edinburgh</strain>
    </source>
</reference>
<organism evidence="4 5">
    <name type="scientific">Trypanosoma theileri</name>
    <dbReference type="NCBI Taxonomy" id="67003"/>
    <lineage>
        <taxon>Eukaryota</taxon>
        <taxon>Discoba</taxon>
        <taxon>Euglenozoa</taxon>
        <taxon>Kinetoplastea</taxon>
        <taxon>Metakinetoplastina</taxon>
        <taxon>Trypanosomatida</taxon>
        <taxon>Trypanosomatidae</taxon>
        <taxon>Trypanosoma</taxon>
    </lineage>
</organism>
<dbReference type="Pfam" id="PF01263">
    <property type="entry name" value="Aldose_epim"/>
    <property type="match status" value="1"/>
</dbReference>
<accession>A0A1X0NX70</accession>
<dbReference type="GO" id="GO:0004034">
    <property type="term" value="F:aldose 1-epimerase activity"/>
    <property type="evidence" value="ECO:0007669"/>
    <property type="project" value="TreeGrafter"/>
</dbReference>
<dbReference type="Gene3D" id="2.70.98.10">
    <property type="match status" value="1"/>
</dbReference>
<dbReference type="VEuPathDB" id="TriTrypDB:TM35_000132760"/>
<keyword evidence="5" id="KW-1185">Reference proteome</keyword>
<dbReference type="InterPro" id="IPR014718">
    <property type="entry name" value="GH-type_carb-bd"/>
</dbReference>
<dbReference type="RefSeq" id="XP_028883338.1">
    <property type="nucleotide sequence ID" value="XM_029025492.1"/>
</dbReference>
<evidence type="ECO:0000313" key="4">
    <source>
        <dbReference type="EMBL" id="ORC89272.1"/>
    </source>
</evidence>
<dbReference type="GeneID" id="39985272"/>
<dbReference type="GO" id="GO:0033499">
    <property type="term" value="P:galactose catabolic process via UDP-galactose, Leloir pathway"/>
    <property type="evidence" value="ECO:0007669"/>
    <property type="project" value="TreeGrafter"/>
</dbReference>
<dbReference type="OrthoDB" id="274691at2759"/>
<dbReference type="GO" id="GO:0030246">
    <property type="term" value="F:carbohydrate binding"/>
    <property type="evidence" value="ECO:0007669"/>
    <property type="project" value="InterPro"/>
</dbReference>
<sequence>MVAGSANEYQSHVEPFGDGFKIRLISPDLRVALLTKGATLHSVQYRVPPTSPAAAVADKDGWVELTLGYDTPEEFDHDSSYMGRTCGRYAGRIENGELVLDGKSYKLLQNDGKNTLHGGPDGFSKRHWKYLLLEGEEEIGISFHLSSPHLDQGFPGEVFVTATYSILKNKPATLKWNLQAVLSDASPVNTTTVNLCNHAYWNLNGVPFSSSSPAHRHLPENILNHHLQLHSHYVAETKGLIPTGLMNEVEGTLHDYRRSRPIAEGLEQTGKEGRDPPGYDDPVALETWDSKLREAAVVFSPKTHISMTVETTSPAVVVYTATHLPKDASGGAGERFQRYGGICLETQYFPNSVNVPSFPSTLVRKNEKYDETTTCHFRIIP</sequence>
<dbReference type="AlphaFoldDB" id="A0A1X0NX70"/>
<dbReference type="InterPro" id="IPR008183">
    <property type="entry name" value="Aldose_1/G6P_1-epimerase"/>
</dbReference>
<proteinExistence type="inferred from homology"/>
<keyword evidence="2" id="KW-0413">Isomerase</keyword>
<evidence type="ECO:0000313" key="5">
    <source>
        <dbReference type="Proteomes" id="UP000192257"/>
    </source>
</evidence>
<dbReference type="EMBL" id="NBCO01000013">
    <property type="protein sequence ID" value="ORC89272.1"/>
    <property type="molecule type" value="Genomic_DNA"/>
</dbReference>
<evidence type="ECO:0000256" key="3">
    <source>
        <dbReference type="ARBA" id="ARBA00023277"/>
    </source>
</evidence>
<keyword evidence="3" id="KW-0119">Carbohydrate metabolism</keyword>
<dbReference type="InterPro" id="IPR011013">
    <property type="entry name" value="Gal_mutarotase_sf_dom"/>
</dbReference>